<protein>
    <recommendedName>
        <fullName evidence="3">DUF4283 domain-containing protein</fullName>
    </recommendedName>
</protein>
<reference evidence="1" key="1">
    <citation type="journal article" date="2023" name="Plant J.">
        <title>Genome sequences and population genomics provide insights into the demographic history, inbreeding, and mutation load of two 'living fossil' tree species of Dipteronia.</title>
        <authorList>
            <person name="Feng Y."/>
            <person name="Comes H.P."/>
            <person name="Chen J."/>
            <person name="Zhu S."/>
            <person name="Lu R."/>
            <person name="Zhang X."/>
            <person name="Li P."/>
            <person name="Qiu J."/>
            <person name="Olsen K.M."/>
            <person name="Qiu Y."/>
        </authorList>
    </citation>
    <scope>NUCLEOTIDE SEQUENCE</scope>
    <source>
        <strain evidence="1">NBL</strain>
    </source>
</reference>
<dbReference type="PANTHER" id="PTHR34427">
    <property type="entry name" value="DUF4283 DOMAIN PROTEIN"/>
    <property type="match status" value="1"/>
</dbReference>
<keyword evidence="2" id="KW-1185">Reference proteome</keyword>
<evidence type="ECO:0000313" key="1">
    <source>
        <dbReference type="EMBL" id="KAK3193094.1"/>
    </source>
</evidence>
<accession>A0AAD9ZV19</accession>
<comment type="caution">
    <text evidence="1">The sequence shown here is derived from an EMBL/GenBank/DDBJ whole genome shotgun (WGS) entry which is preliminary data.</text>
</comment>
<sequence>MVNGRQIYGQPVVSKEKCYNEGPKEIAKAKSMFWDKEKNEEDWISKCAIRALKTFSKVSKVNSRLSSRGLLFHSSYLGDKNILWRFETIFEKESFFNSRFLWVNCFDSMEEWTETLIHKARLVWVNCLGIHLPCWNFGFFMQLGWQFGEPLAVEEDTQARKRLDIRRFLVLIPHDRQCHEKINVEMSDYSFEVQISEDSVPVDSSWLESYLGLFPTSFQINLNSLPVEEISALSSMKDETFLLAKCGEKESKLAVRKNPFKLSKDRLAEIALDGGDVVSGKRCRFRDKGVSDVKGGMFCGKEMKELPSKYFASSNSNRGSFLDFQQLMGESINDISQQEGNLRGGSLASNAIMMSLNGSSLKNDGLLQGQEGVVKNCLMKSPSDDVDKSQMGLVFGSKDVDSCGKMSPNVDGFPTIEPCSGKKMRGRKIYSGKRHSMVTRSSSAAIKSQHQNSKAKSRVVWNLEDQIAKVLESGLARGADFHGKKRELVEIIASRKVENDNRFHDLVRNLVFKYKHVVS</sequence>
<proteinExistence type="predicted"/>
<organism evidence="1 2">
    <name type="scientific">Dipteronia sinensis</name>
    <dbReference type="NCBI Taxonomy" id="43782"/>
    <lineage>
        <taxon>Eukaryota</taxon>
        <taxon>Viridiplantae</taxon>
        <taxon>Streptophyta</taxon>
        <taxon>Embryophyta</taxon>
        <taxon>Tracheophyta</taxon>
        <taxon>Spermatophyta</taxon>
        <taxon>Magnoliopsida</taxon>
        <taxon>eudicotyledons</taxon>
        <taxon>Gunneridae</taxon>
        <taxon>Pentapetalae</taxon>
        <taxon>rosids</taxon>
        <taxon>malvids</taxon>
        <taxon>Sapindales</taxon>
        <taxon>Sapindaceae</taxon>
        <taxon>Hippocastanoideae</taxon>
        <taxon>Acereae</taxon>
        <taxon>Dipteronia</taxon>
    </lineage>
</organism>
<dbReference type="Proteomes" id="UP001281410">
    <property type="component" value="Unassembled WGS sequence"/>
</dbReference>
<name>A0AAD9ZV19_9ROSI</name>
<dbReference type="AlphaFoldDB" id="A0AAD9ZV19"/>
<dbReference type="EMBL" id="JANJYJ010000008">
    <property type="protein sequence ID" value="KAK3193094.1"/>
    <property type="molecule type" value="Genomic_DNA"/>
</dbReference>
<evidence type="ECO:0008006" key="3">
    <source>
        <dbReference type="Google" id="ProtNLM"/>
    </source>
</evidence>
<gene>
    <name evidence="1" type="ORF">Dsin_024404</name>
</gene>
<evidence type="ECO:0000313" key="2">
    <source>
        <dbReference type="Proteomes" id="UP001281410"/>
    </source>
</evidence>
<dbReference type="PANTHER" id="PTHR34427:SF5">
    <property type="entry name" value="DUF4283 DOMAIN-CONTAINING PROTEIN"/>
    <property type="match status" value="1"/>
</dbReference>